<reference evidence="5 6" key="1">
    <citation type="journal article" date="2015" name="Genome Announc.">
        <title>Expanding the biotechnology potential of lactobacilli through comparative genomics of 213 strains and associated genera.</title>
        <authorList>
            <person name="Sun Z."/>
            <person name="Harris H.M."/>
            <person name="McCann A."/>
            <person name="Guo C."/>
            <person name="Argimon S."/>
            <person name="Zhang W."/>
            <person name="Yang X."/>
            <person name="Jeffery I.B."/>
            <person name="Cooney J.C."/>
            <person name="Kagawa T.F."/>
            <person name="Liu W."/>
            <person name="Song Y."/>
            <person name="Salvetti E."/>
            <person name="Wrobel A."/>
            <person name="Rasinkangas P."/>
            <person name="Parkhill J."/>
            <person name="Rea M.C."/>
            <person name="O'Sullivan O."/>
            <person name="Ritari J."/>
            <person name="Douillard F.P."/>
            <person name="Paul Ross R."/>
            <person name="Yang R."/>
            <person name="Briner A.E."/>
            <person name="Felis G.E."/>
            <person name="de Vos W.M."/>
            <person name="Barrangou R."/>
            <person name="Klaenhammer T.R."/>
            <person name="Caufield P.W."/>
            <person name="Cui Y."/>
            <person name="Zhang H."/>
            <person name="O'Toole P.W."/>
        </authorList>
    </citation>
    <scope>NUCLEOTIDE SEQUENCE [LARGE SCALE GENOMIC DNA]</scope>
    <source>
        <strain evidence="5 6">DSM 5007</strain>
    </source>
</reference>
<dbReference type="AlphaFoldDB" id="A0A0R1W6E7"/>
<dbReference type="Pfam" id="PF07261">
    <property type="entry name" value="DnaB_2"/>
    <property type="match status" value="1"/>
</dbReference>
<keyword evidence="6" id="KW-1185">Reference proteome</keyword>
<feature type="compositionally biased region" description="Basic residues" evidence="2">
    <location>
        <begin position="405"/>
        <end position="416"/>
    </location>
</feature>
<evidence type="ECO:0000256" key="1">
    <source>
        <dbReference type="ARBA" id="ARBA00093462"/>
    </source>
</evidence>
<comment type="caution">
    <text evidence="5">The sequence shown here is derived from an EMBL/GenBank/DDBJ whole genome shotgun (WGS) entry which is preliminary data.</text>
</comment>
<evidence type="ECO:0000259" key="4">
    <source>
        <dbReference type="Pfam" id="PF25888"/>
    </source>
</evidence>
<sequence>MTDDRKKLTPQTGLIVSLSSDYRKFSEQTLVEFYQPVMGTTAFSLLFALKKLVKRNPTLSDRISHTVLLNQLGIDINQLEESVNKLQGLGLVQTFETVDQIGHLIVYELQPTLTQQDFLNDDLLSVLLLEVIGESGFNDLVSSSTQFQLDTARLTPTTKTFFDSFHVNQGQITDLPSVINENREKFIVNEHRSEQIPGSDFDFELLTSLLGNQPISTEEIDHHKELIRTENALYGIDETEMARQIMKATNITTNQIDEQRLKKSISASFELKHQSPQDTNRFNHDVQQSAPGKTEKVPMSHNEQLLVNACKSYAPMDFLENLLSQKGGYVPDGSQRVLQSLVSRQVLKKSVINMLIYYVIQDRNSPTLSQNFVDTVANSWAQAGITSPEEALQQIKKFHDPVAKTPRKSSSAKKQKSAVTNSLPDWAQDGYQRKQEKMSDNDVAKIKQQLDKLKKQQESEE</sequence>
<dbReference type="InterPro" id="IPR058660">
    <property type="entry name" value="WHD_DnaB"/>
</dbReference>
<keyword evidence="5" id="KW-0547">Nucleotide-binding</keyword>
<organism evidence="5 6">
    <name type="scientific">Paucilactobacillus suebicus DSM 5007 = KCTC 3549</name>
    <dbReference type="NCBI Taxonomy" id="1423807"/>
    <lineage>
        <taxon>Bacteria</taxon>
        <taxon>Bacillati</taxon>
        <taxon>Bacillota</taxon>
        <taxon>Bacilli</taxon>
        <taxon>Lactobacillales</taxon>
        <taxon>Lactobacillaceae</taxon>
        <taxon>Paucilactobacillus</taxon>
    </lineage>
</organism>
<evidence type="ECO:0000259" key="3">
    <source>
        <dbReference type="Pfam" id="PF07261"/>
    </source>
</evidence>
<proteinExistence type="inferred from homology"/>
<dbReference type="Proteomes" id="UP000051820">
    <property type="component" value="Unassembled WGS sequence"/>
</dbReference>
<evidence type="ECO:0000313" key="5">
    <source>
        <dbReference type="EMBL" id="KRM13242.1"/>
    </source>
</evidence>
<protein>
    <submittedName>
        <fullName evidence="5">Replicative DNA helicase loader DnaB</fullName>
    </submittedName>
</protein>
<keyword evidence="5" id="KW-0347">Helicase</keyword>
<dbReference type="PATRIC" id="fig|1423807.3.peg.1415"/>
<accession>A0A0R1W6E7</accession>
<keyword evidence="5" id="KW-0378">Hydrolase</keyword>
<feature type="region of interest" description="Disordered" evidence="2">
    <location>
        <begin position="400"/>
        <end position="461"/>
    </location>
</feature>
<dbReference type="EMBL" id="AZGF01000003">
    <property type="protein sequence ID" value="KRM13242.1"/>
    <property type="molecule type" value="Genomic_DNA"/>
</dbReference>
<dbReference type="InterPro" id="IPR006343">
    <property type="entry name" value="DnaB/C_C"/>
</dbReference>
<dbReference type="OrthoDB" id="2082007at2"/>
<evidence type="ECO:0000256" key="2">
    <source>
        <dbReference type="SAM" id="MobiDB-lite"/>
    </source>
</evidence>
<evidence type="ECO:0000313" key="6">
    <source>
        <dbReference type="Proteomes" id="UP000051820"/>
    </source>
</evidence>
<feature type="domain" description="Replicative helicase loading/DNA remodeling protein DnaB N-terminal winged helix" evidence="4">
    <location>
        <begin position="23"/>
        <end position="266"/>
    </location>
</feature>
<dbReference type="RefSeq" id="WP_010622008.1">
    <property type="nucleotide sequence ID" value="NZ_AZGF01000003.1"/>
</dbReference>
<dbReference type="Pfam" id="PF25888">
    <property type="entry name" value="WHD_DnaB"/>
    <property type="match status" value="1"/>
</dbReference>
<comment type="similarity">
    <text evidence="1">Belongs to the DnaB/DnaD family.</text>
</comment>
<feature type="compositionally biased region" description="Basic and acidic residues" evidence="2">
    <location>
        <begin position="431"/>
        <end position="461"/>
    </location>
</feature>
<feature type="region of interest" description="Disordered" evidence="2">
    <location>
        <begin position="273"/>
        <end position="298"/>
    </location>
</feature>
<name>A0A0R1W6E7_9LACO</name>
<feature type="compositionally biased region" description="Polar residues" evidence="2">
    <location>
        <begin position="276"/>
        <end position="291"/>
    </location>
</feature>
<dbReference type="STRING" id="1423807.FD16_GL001387"/>
<dbReference type="GO" id="GO:0004386">
    <property type="term" value="F:helicase activity"/>
    <property type="evidence" value="ECO:0007669"/>
    <property type="project" value="UniProtKB-KW"/>
</dbReference>
<dbReference type="eggNOG" id="COG3611">
    <property type="taxonomic scope" value="Bacteria"/>
</dbReference>
<feature type="domain" description="DnaB/C C-terminal" evidence="3">
    <location>
        <begin position="325"/>
        <end position="394"/>
    </location>
</feature>
<keyword evidence="5" id="KW-0067">ATP-binding</keyword>
<gene>
    <name evidence="5" type="ORF">FD16_GL001387</name>
</gene>